<comment type="caution">
    <text evidence="2">The sequence shown here is derived from an EMBL/GenBank/DDBJ whole genome shotgun (WGS) entry which is preliminary data.</text>
</comment>
<evidence type="ECO:0000313" key="3">
    <source>
        <dbReference type="Proteomes" id="UP000434172"/>
    </source>
</evidence>
<dbReference type="AlphaFoldDB" id="A0A8H3ZR23"/>
<organism evidence="2 3">
    <name type="scientific">Colletotrichum asianum</name>
    <dbReference type="NCBI Taxonomy" id="702518"/>
    <lineage>
        <taxon>Eukaryota</taxon>
        <taxon>Fungi</taxon>
        <taxon>Dikarya</taxon>
        <taxon>Ascomycota</taxon>
        <taxon>Pezizomycotina</taxon>
        <taxon>Sordariomycetes</taxon>
        <taxon>Hypocreomycetidae</taxon>
        <taxon>Glomerellales</taxon>
        <taxon>Glomerellaceae</taxon>
        <taxon>Colletotrichum</taxon>
        <taxon>Colletotrichum gloeosporioides species complex</taxon>
    </lineage>
</organism>
<dbReference type="Proteomes" id="UP000434172">
    <property type="component" value="Unassembled WGS sequence"/>
</dbReference>
<name>A0A8H3ZR23_9PEZI</name>
<evidence type="ECO:0000256" key="1">
    <source>
        <dbReference type="SAM" id="MobiDB-lite"/>
    </source>
</evidence>
<gene>
    <name evidence="2" type="ORF">GQ607_004040</name>
</gene>
<sequence>MWWLLDTRTGNGEVTPHDAYTHVPDEEIPEDEPWRTDRPRQAVEYFKELREKPISFEMIPIPKHISGGDWKIWRVEDFGEEYQHRVHLRRSIGSVFGPMSIGLIGQSVGIY</sequence>
<dbReference type="EMBL" id="WOWK01000016">
    <property type="protein sequence ID" value="KAF0328628.1"/>
    <property type="molecule type" value="Genomic_DNA"/>
</dbReference>
<protein>
    <submittedName>
        <fullName evidence="2">Uncharacterized protein</fullName>
    </submittedName>
</protein>
<feature type="compositionally biased region" description="Basic and acidic residues" evidence="1">
    <location>
        <begin position="15"/>
        <end position="25"/>
    </location>
</feature>
<feature type="region of interest" description="Disordered" evidence="1">
    <location>
        <begin position="14"/>
        <end position="35"/>
    </location>
</feature>
<keyword evidence="3" id="KW-1185">Reference proteome</keyword>
<reference evidence="2 3" key="1">
    <citation type="submission" date="2019-12" db="EMBL/GenBank/DDBJ databases">
        <title>A genome sequence resource for the geographically widespread anthracnose pathogen Colletotrichum asianum.</title>
        <authorList>
            <person name="Meng Y."/>
        </authorList>
    </citation>
    <scope>NUCLEOTIDE SEQUENCE [LARGE SCALE GENOMIC DNA]</scope>
    <source>
        <strain evidence="2 3">ICMP 18580</strain>
    </source>
</reference>
<accession>A0A8H3ZR23</accession>
<evidence type="ECO:0000313" key="2">
    <source>
        <dbReference type="EMBL" id="KAF0328628.1"/>
    </source>
</evidence>
<proteinExistence type="predicted"/>